<dbReference type="Proteomes" id="UP000186955">
    <property type="component" value="Unassembled WGS sequence"/>
</dbReference>
<dbReference type="EMBL" id="MNBE01000286">
    <property type="protein sequence ID" value="OKP11331.1"/>
    <property type="molecule type" value="Genomic_DNA"/>
</dbReference>
<organism evidence="1 2">
    <name type="scientific">Penicillium subrubescens</name>
    <dbReference type="NCBI Taxonomy" id="1316194"/>
    <lineage>
        <taxon>Eukaryota</taxon>
        <taxon>Fungi</taxon>
        <taxon>Dikarya</taxon>
        <taxon>Ascomycota</taxon>
        <taxon>Pezizomycotina</taxon>
        <taxon>Eurotiomycetes</taxon>
        <taxon>Eurotiomycetidae</taxon>
        <taxon>Eurotiales</taxon>
        <taxon>Aspergillaceae</taxon>
        <taxon>Penicillium</taxon>
    </lineage>
</organism>
<sequence>MEYYMMWVAEYNEAWRDRGKQSVNICENVFFSAEEEVSWNVAGYLLAWRVAMAPEVGSVEYSTRQSWYILKTGNETDITIQFLKEQLYLLEKGGSS</sequence>
<evidence type="ECO:0000313" key="1">
    <source>
        <dbReference type="EMBL" id="OKP11331.1"/>
    </source>
</evidence>
<gene>
    <name evidence="1" type="ORF">PENSUB_3168</name>
</gene>
<evidence type="ECO:0000313" key="2">
    <source>
        <dbReference type="Proteomes" id="UP000186955"/>
    </source>
</evidence>
<keyword evidence="2" id="KW-1185">Reference proteome</keyword>
<dbReference type="AlphaFoldDB" id="A0A1Q5UFT6"/>
<accession>A0A1Q5UFT6</accession>
<reference evidence="1 2" key="1">
    <citation type="submission" date="2016-10" db="EMBL/GenBank/DDBJ databases">
        <title>Genome sequence of the ascomycete fungus Penicillium subrubescens.</title>
        <authorList>
            <person name="De Vries R.P."/>
            <person name="Peng M."/>
            <person name="Dilokpimol A."/>
            <person name="Hilden K."/>
            <person name="Makela M.R."/>
            <person name="Grigoriev I."/>
            <person name="Riley R."/>
            <person name="Granchi Z."/>
        </authorList>
    </citation>
    <scope>NUCLEOTIDE SEQUENCE [LARGE SCALE GENOMIC DNA]</scope>
    <source>
        <strain evidence="1 2">CBS 132785</strain>
    </source>
</reference>
<comment type="caution">
    <text evidence="1">The sequence shown here is derived from an EMBL/GenBank/DDBJ whole genome shotgun (WGS) entry which is preliminary data.</text>
</comment>
<proteinExistence type="predicted"/>
<protein>
    <submittedName>
        <fullName evidence="1">Uncharacterized protein</fullName>
    </submittedName>
</protein>
<name>A0A1Q5UFT6_9EURO</name>